<dbReference type="AlphaFoldDB" id="A0AAD7C002"/>
<organism evidence="1 2">
    <name type="scientific">Roridomyces roridus</name>
    <dbReference type="NCBI Taxonomy" id="1738132"/>
    <lineage>
        <taxon>Eukaryota</taxon>
        <taxon>Fungi</taxon>
        <taxon>Dikarya</taxon>
        <taxon>Basidiomycota</taxon>
        <taxon>Agaricomycotina</taxon>
        <taxon>Agaricomycetes</taxon>
        <taxon>Agaricomycetidae</taxon>
        <taxon>Agaricales</taxon>
        <taxon>Marasmiineae</taxon>
        <taxon>Mycenaceae</taxon>
        <taxon>Roridomyces</taxon>
    </lineage>
</organism>
<gene>
    <name evidence="1" type="ORF">FB45DRAFT_1025389</name>
</gene>
<evidence type="ECO:0000313" key="1">
    <source>
        <dbReference type="EMBL" id="KAJ7634440.1"/>
    </source>
</evidence>
<evidence type="ECO:0000313" key="2">
    <source>
        <dbReference type="Proteomes" id="UP001221142"/>
    </source>
</evidence>
<keyword evidence="2" id="KW-1185">Reference proteome</keyword>
<reference evidence="1" key="1">
    <citation type="submission" date="2023-03" db="EMBL/GenBank/DDBJ databases">
        <title>Massive genome expansion in bonnet fungi (Mycena s.s.) driven by repeated elements and novel gene families across ecological guilds.</title>
        <authorList>
            <consortium name="Lawrence Berkeley National Laboratory"/>
            <person name="Harder C.B."/>
            <person name="Miyauchi S."/>
            <person name="Viragh M."/>
            <person name="Kuo A."/>
            <person name="Thoen E."/>
            <person name="Andreopoulos B."/>
            <person name="Lu D."/>
            <person name="Skrede I."/>
            <person name="Drula E."/>
            <person name="Henrissat B."/>
            <person name="Morin E."/>
            <person name="Kohler A."/>
            <person name="Barry K."/>
            <person name="LaButti K."/>
            <person name="Morin E."/>
            <person name="Salamov A."/>
            <person name="Lipzen A."/>
            <person name="Mereny Z."/>
            <person name="Hegedus B."/>
            <person name="Baldrian P."/>
            <person name="Stursova M."/>
            <person name="Weitz H."/>
            <person name="Taylor A."/>
            <person name="Grigoriev I.V."/>
            <person name="Nagy L.G."/>
            <person name="Martin F."/>
            <person name="Kauserud H."/>
        </authorList>
    </citation>
    <scope>NUCLEOTIDE SEQUENCE</scope>
    <source>
        <strain evidence="1">9284</strain>
    </source>
</reference>
<comment type="caution">
    <text evidence="1">The sequence shown here is derived from an EMBL/GenBank/DDBJ whole genome shotgun (WGS) entry which is preliminary data.</text>
</comment>
<protein>
    <submittedName>
        <fullName evidence="1">Uncharacterized protein</fullName>
    </submittedName>
</protein>
<name>A0AAD7C002_9AGAR</name>
<sequence length="64" mass="7556">MLAQQEDWDMSDSDTSVYCESFSVEEQLKVLYQRDVRAREACAEELLRRQAAVVQEFIEALNRR</sequence>
<proteinExistence type="predicted"/>
<dbReference type="EMBL" id="JARKIF010000007">
    <property type="protein sequence ID" value="KAJ7634440.1"/>
    <property type="molecule type" value="Genomic_DNA"/>
</dbReference>
<accession>A0AAD7C002</accession>
<dbReference type="Proteomes" id="UP001221142">
    <property type="component" value="Unassembled WGS sequence"/>
</dbReference>